<comment type="caution">
    <text evidence="1">The sequence shown here is derived from an EMBL/GenBank/DDBJ whole genome shotgun (WGS) entry which is preliminary data.</text>
</comment>
<dbReference type="Proteomes" id="UP000605784">
    <property type="component" value="Unassembled WGS sequence"/>
</dbReference>
<dbReference type="InterPro" id="IPR029062">
    <property type="entry name" value="Class_I_gatase-like"/>
</dbReference>
<dbReference type="Gene3D" id="3.40.50.880">
    <property type="match status" value="1"/>
</dbReference>
<evidence type="ECO:0000313" key="2">
    <source>
        <dbReference type="Proteomes" id="UP000605784"/>
    </source>
</evidence>
<accession>A0A830GMC8</accession>
<gene>
    <name evidence="1" type="ORF">GCM10009030_23010</name>
</gene>
<sequence>MTFEPGTETPTTVTVWNEYRHEREDESVAERYPDGIHGTIASIFETADYEVTTTTLLQEEQGVPRPLL</sequence>
<organism evidence="1 2">
    <name type="scientific">Haloarcula pellucida</name>
    <dbReference type="NCBI Taxonomy" id="1427151"/>
    <lineage>
        <taxon>Archaea</taxon>
        <taxon>Methanobacteriati</taxon>
        <taxon>Methanobacteriota</taxon>
        <taxon>Stenosarchaea group</taxon>
        <taxon>Halobacteria</taxon>
        <taxon>Halobacteriales</taxon>
        <taxon>Haloarculaceae</taxon>
        <taxon>Haloarcula</taxon>
    </lineage>
</organism>
<protein>
    <submittedName>
        <fullName evidence="1">Uncharacterized protein</fullName>
    </submittedName>
</protein>
<keyword evidence="2" id="KW-1185">Reference proteome</keyword>
<reference evidence="1" key="2">
    <citation type="submission" date="2020-09" db="EMBL/GenBank/DDBJ databases">
        <authorList>
            <person name="Sun Q."/>
            <person name="Ohkuma M."/>
        </authorList>
    </citation>
    <scope>NUCLEOTIDE SEQUENCE</scope>
    <source>
        <strain evidence="1">JCM 17820</strain>
    </source>
</reference>
<proteinExistence type="predicted"/>
<reference evidence="1" key="1">
    <citation type="journal article" date="2014" name="Int. J. Syst. Evol. Microbiol.">
        <title>Complete genome sequence of Corynebacterium casei LMG S-19264T (=DSM 44701T), isolated from a smear-ripened cheese.</title>
        <authorList>
            <consortium name="US DOE Joint Genome Institute (JGI-PGF)"/>
            <person name="Walter F."/>
            <person name="Albersmeier A."/>
            <person name="Kalinowski J."/>
            <person name="Ruckert C."/>
        </authorList>
    </citation>
    <scope>NUCLEOTIDE SEQUENCE</scope>
    <source>
        <strain evidence="1">JCM 17820</strain>
    </source>
</reference>
<name>A0A830GMC8_9EURY</name>
<dbReference type="EMBL" id="BMOU01000003">
    <property type="protein sequence ID" value="GGN95574.1"/>
    <property type="molecule type" value="Genomic_DNA"/>
</dbReference>
<dbReference type="AlphaFoldDB" id="A0A830GMC8"/>
<evidence type="ECO:0000313" key="1">
    <source>
        <dbReference type="EMBL" id="GGN95574.1"/>
    </source>
</evidence>